<dbReference type="Proteomes" id="UP000331127">
    <property type="component" value="Unassembled WGS sequence"/>
</dbReference>
<keyword evidence="2" id="KW-1185">Reference proteome</keyword>
<evidence type="ECO:0000313" key="2">
    <source>
        <dbReference type="Proteomes" id="UP000331127"/>
    </source>
</evidence>
<gene>
    <name evidence="1" type="ORF">Amac_102860</name>
</gene>
<organism evidence="1 2">
    <name type="scientific">Acrocarpospora macrocephala</name>
    <dbReference type="NCBI Taxonomy" id="150177"/>
    <lineage>
        <taxon>Bacteria</taxon>
        <taxon>Bacillati</taxon>
        <taxon>Actinomycetota</taxon>
        <taxon>Actinomycetes</taxon>
        <taxon>Streptosporangiales</taxon>
        <taxon>Streptosporangiaceae</taxon>
        <taxon>Acrocarpospora</taxon>
    </lineage>
</organism>
<dbReference type="AlphaFoldDB" id="A0A5M3XF49"/>
<name>A0A5M3XF49_9ACTN</name>
<proteinExistence type="predicted"/>
<sequence>MASWLRVSSGFDAGSVRLTTHGMARLGLPELRVFAVPDRHVPTWTTTLHGLAHILLTRQLTAIATHPTRGSHLLPTELTVTSTDITTAEGLTPPVAHGGEAGDVGEGRMWWREVGVRYEVLRGGAQFLNVWALDEGD</sequence>
<dbReference type="EMBL" id="BLAE01000110">
    <property type="protein sequence ID" value="GES16688.1"/>
    <property type="molecule type" value="Genomic_DNA"/>
</dbReference>
<protein>
    <submittedName>
        <fullName evidence="1">Uncharacterized protein</fullName>
    </submittedName>
</protein>
<reference evidence="1 2" key="1">
    <citation type="submission" date="2019-10" db="EMBL/GenBank/DDBJ databases">
        <title>Whole genome shotgun sequence of Acrocarpospora macrocephala NBRC 16266.</title>
        <authorList>
            <person name="Ichikawa N."/>
            <person name="Kimura A."/>
            <person name="Kitahashi Y."/>
            <person name="Komaki H."/>
            <person name="Oguchi A."/>
        </authorList>
    </citation>
    <scope>NUCLEOTIDE SEQUENCE [LARGE SCALE GENOMIC DNA]</scope>
    <source>
        <strain evidence="1 2">NBRC 16266</strain>
    </source>
</reference>
<accession>A0A5M3XF49</accession>
<comment type="caution">
    <text evidence="1">The sequence shown here is derived from an EMBL/GenBank/DDBJ whole genome shotgun (WGS) entry which is preliminary data.</text>
</comment>
<evidence type="ECO:0000313" key="1">
    <source>
        <dbReference type="EMBL" id="GES16688.1"/>
    </source>
</evidence>